<evidence type="ECO:0000313" key="2">
    <source>
        <dbReference type="EMBL" id="QHT15740.1"/>
    </source>
</evidence>
<name>A0A6C0DHL0_9ZZZZ</name>
<keyword evidence="1" id="KW-1133">Transmembrane helix</keyword>
<protein>
    <submittedName>
        <fullName evidence="2">Uncharacterized protein</fullName>
    </submittedName>
</protein>
<sequence length="58" mass="6516">MESSPIYGLLMILFIASGIIGLMAIAYVIYRAVKFWKERQVRLRASSDPELEPIASTV</sequence>
<organism evidence="2">
    <name type="scientific">viral metagenome</name>
    <dbReference type="NCBI Taxonomy" id="1070528"/>
    <lineage>
        <taxon>unclassified sequences</taxon>
        <taxon>metagenomes</taxon>
        <taxon>organismal metagenomes</taxon>
    </lineage>
</organism>
<proteinExistence type="predicted"/>
<evidence type="ECO:0000256" key="1">
    <source>
        <dbReference type="SAM" id="Phobius"/>
    </source>
</evidence>
<keyword evidence="1" id="KW-0812">Transmembrane</keyword>
<dbReference type="AlphaFoldDB" id="A0A6C0DHL0"/>
<accession>A0A6C0DHL0</accession>
<feature type="transmembrane region" description="Helical" evidence="1">
    <location>
        <begin position="6"/>
        <end position="30"/>
    </location>
</feature>
<reference evidence="2" key="1">
    <citation type="journal article" date="2020" name="Nature">
        <title>Giant virus diversity and host interactions through global metagenomics.</title>
        <authorList>
            <person name="Schulz F."/>
            <person name="Roux S."/>
            <person name="Paez-Espino D."/>
            <person name="Jungbluth S."/>
            <person name="Walsh D.A."/>
            <person name="Denef V.J."/>
            <person name="McMahon K.D."/>
            <person name="Konstantinidis K.T."/>
            <person name="Eloe-Fadrosh E.A."/>
            <person name="Kyrpides N.C."/>
            <person name="Woyke T."/>
        </authorList>
    </citation>
    <scope>NUCLEOTIDE SEQUENCE</scope>
    <source>
        <strain evidence="2">GVMAG-M-3300023174-176</strain>
    </source>
</reference>
<keyword evidence="1" id="KW-0472">Membrane</keyword>
<dbReference type="EMBL" id="MN739613">
    <property type="protein sequence ID" value="QHT15740.1"/>
    <property type="molecule type" value="Genomic_DNA"/>
</dbReference>